<dbReference type="GO" id="GO:0012505">
    <property type="term" value="C:endomembrane system"/>
    <property type="evidence" value="ECO:0000318"/>
    <property type="project" value="GO_Central"/>
</dbReference>
<organism evidence="18 19">
    <name type="scientific">Nematostella vectensis</name>
    <name type="common">Starlet sea anemone</name>
    <dbReference type="NCBI Taxonomy" id="45351"/>
    <lineage>
        <taxon>Eukaryota</taxon>
        <taxon>Metazoa</taxon>
        <taxon>Cnidaria</taxon>
        <taxon>Anthozoa</taxon>
        <taxon>Hexacorallia</taxon>
        <taxon>Actiniaria</taxon>
        <taxon>Edwardsiidae</taxon>
        <taxon>Nematostella</taxon>
    </lineage>
</organism>
<dbReference type="EMBL" id="DS469703">
    <property type="protein sequence ID" value="EDO35259.1"/>
    <property type="molecule type" value="Genomic_DNA"/>
</dbReference>
<feature type="binding site" evidence="15">
    <location>
        <position position="144"/>
    </location>
    <ligand>
        <name>Mg(2+)</name>
        <dbReference type="ChEBI" id="CHEBI:18420"/>
        <label>1</label>
        <note>catalytic</note>
    </ligand>
</feature>
<feature type="compositionally biased region" description="Basic and acidic residues" evidence="16">
    <location>
        <begin position="74"/>
        <end position="84"/>
    </location>
</feature>
<dbReference type="Pfam" id="PF00459">
    <property type="entry name" value="Inositol_P"/>
    <property type="match status" value="1"/>
</dbReference>
<evidence type="ECO:0000256" key="7">
    <source>
        <dbReference type="ARBA" id="ARBA00022692"/>
    </source>
</evidence>
<evidence type="ECO:0000256" key="9">
    <source>
        <dbReference type="ARBA" id="ARBA00022801"/>
    </source>
</evidence>
<feature type="binding site" evidence="15">
    <location>
        <position position="267"/>
    </location>
    <ligand>
        <name>Mg(2+)</name>
        <dbReference type="ChEBI" id="CHEBI:18420"/>
        <label>1</label>
        <note>catalytic</note>
    </ligand>
</feature>
<dbReference type="eggNOG" id="KOG3853">
    <property type="taxonomic scope" value="Eukaryota"/>
</dbReference>
<keyword evidence="19" id="KW-1185">Reference proteome</keyword>
<dbReference type="HOGENOM" id="CLU_034742_0_1_1"/>
<feature type="binding site" evidence="15">
    <location>
        <position position="145"/>
    </location>
    <ligand>
        <name>Mg(2+)</name>
        <dbReference type="ChEBI" id="CHEBI:18420"/>
        <label>1</label>
        <note>catalytic</note>
    </ligand>
</feature>
<evidence type="ECO:0000256" key="16">
    <source>
        <dbReference type="SAM" id="MobiDB-lite"/>
    </source>
</evidence>
<dbReference type="InterPro" id="IPR020550">
    <property type="entry name" value="Inositol_monophosphatase_CS"/>
</dbReference>
<evidence type="ECO:0000313" key="19">
    <source>
        <dbReference type="Proteomes" id="UP000001593"/>
    </source>
</evidence>
<dbReference type="AlphaFoldDB" id="A7SLX4"/>
<evidence type="ECO:0000256" key="14">
    <source>
        <dbReference type="ARBA" id="ARBA00042949"/>
    </source>
</evidence>
<dbReference type="Proteomes" id="UP000001593">
    <property type="component" value="Unassembled WGS sequence"/>
</dbReference>
<dbReference type="PhylomeDB" id="A7SLX4"/>
<dbReference type="SUPFAM" id="SSF56655">
    <property type="entry name" value="Carbohydrate phosphatase"/>
    <property type="match status" value="1"/>
</dbReference>
<evidence type="ECO:0000256" key="10">
    <source>
        <dbReference type="ARBA" id="ARBA00022842"/>
    </source>
</evidence>
<dbReference type="GO" id="GO:0016020">
    <property type="term" value="C:membrane"/>
    <property type="evidence" value="ECO:0007669"/>
    <property type="project" value="UniProtKB-SubCell"/>
</dbReference>
<keyword evidence="9" id="KW-0378">Hydrolase</keyword>
<dbReference type="FunFam" id="3.30.540.10:FF:000012">
    <property type="entry name" value="Blast:Putative inositol monophosphatase 3"/>
    <property type="match status" value="1"/>
</dbReference>
<comment type="similarity">
    <text evidence="5">Belongs to the inositol monophosphatase superfamily.</text>
</comment>
<evidence type="ECO:0000256" key="4">
    <source>
        <dbReference type="ARBA" id="ARBA00005152"/>
    </source>
</evidence>
<evidence type="ECO:0000256" key="12">
    <source>
        <dbReference type="ARBA" id="ARBA00023136"/>
    </source>
</evidence>
<dbReference type="PANTHER" id="PTHR43028:SF4">
    <property type="entry name" value="INOSITOL MONOPHOSPHATASE 3"/>
    <property type="match status" value="1"/>
</dbReference>
<evidence type="ECO:0000256" key="11">
    <source>
        <dbReference type="ARBA" id="ARBA00022989"/>
    </source>
</evidence>
<dbReference type="GO" id="GO:0046854">
    <property type="term" value="P:phosphatidylinositol phosphate biosynthetic process"/>
    <property type="evidence" value="ECO:0007669"/>
    <property type="project" value="InterPro"/>
</dbReference>
<dbReference type="GO" id="GO:0008254">
    <property type="term" value="F:3'-nucleotidase activity"/>
    <property type="evidence" value="ECO:0000318"/>
    <property type="project" value="GO_Central"/>
</dbReference>
<evidence type="ECO:0000256" key="15">
    <source>
        <dbReference type="PIRSR" id="PIRSR600760-2"/>
    </source>
</evidence>
<dbReference type="InterPro" id="IPR000760">
    <property type="entry name" value="Inositol_monophosphatase-like"/>
</dbReference>
<sequence length="320" mass="34645">MMGLSAKIRLSPIGFIVVGLCGLALVYYLTTDGNETGHSGESVSIKQLLAASIQLAEDGGIAVRTVREQNNLSEKSKGKTKEGVNDPVTQGDLQSHRAMFYGFRKAFPSVKVLSSATILLNNELQNIEDEYVPVSNVLVWIDPLDATKEYTENLLHFVTTMVCIVVNGKPVAGVIHKPFQKKSFWAWNGHGSSSNLNSKESVTKSDMSSPRIIISRSHAGKVNATARKAFGGKAVVIPAGGAGYKVLSLFDGSADAYVHVTKIKKWDICAGDAILRALGGRMTTLKGDDIIYTDPSKPANDQGLLAALRNHKEFRRMLKL</sequence>
<dbReference type="InParanoid" id="A7SLX4"/>
<keyword evidence="7 17" id="KW-0812">Transmembrane</keyword>
<reference evidence="18" key="1">
    <citation type="journal article" date="2007" name="Science">
        <title>Sea anemone genome reveals ancestral eumetazoan gene repertoire and genomic organization.</title>
        <authorList>
            <person name="Putnam N.H."/>
            <person name="Srivastava M."/>
            <person name="Hellsten U."/>
            <person name="Dirks B."/>
            <person name="Chapman J."/>
            <person name="Salamov A."/>
            <person name="Terry A."/>
            <person name="Shapiro H."/>
            <person name="Lindquist E."/>
            <person name="Kapitonov V.V."/>
            <person name="Jurka J."/>
            <person name="Genikhovich G."/>
            <person name="Grigoriev I.V."/>
            <person name="Lucas S.M."/>
            <person name="Steele R.E."/>
            <person name="Finnerty J.R."/>
            <person name="Technau U."/>
            <person name="Martindale M.Q."/>
            <person name="Rokhsar D.S."/>
        </authorList>
    </citation>
    <scope>NUCLEOTIDE SEQUENCE [LARGE SCALE GENOMIC DNA]</scope>
    <source>
        <strain evidence="18">CH2 x CH6</strain>
    </source>
</reference>
<dbReference type="PANTHER" id="PTHR43028">
    <property type="entry name" value="3'(2'),5'-BISPHOSPHATE NUCLEOTIDASE 1"/>
    <property type="match status" value="1"/>
</dbReference>
<dbReference type="InterPro" id="IPR050725">
    <property type="entry name" value="CysQ/Inositol_MonoPase"/>
</dbReference>
<dbReference type="GO" id="GO:0046872">
    <property type="term" value="F:metal ion binding"/>
    <property type="evidence" value="ECO:0007669"/>
    <property type="project" value="UniProtKB-KW"/>
</dbReference>
<evidence type="ECO:0000256" key="17">
    <source>
        <dbReference type="SAM" id="Phobius"/>
    </source>
</evidence>
<comment type="pathway">
    <text evidence="4">Polyol metabolism; myo-inositol biosynthesis; myo-inositol from D-glucose 6-phosphate: step 2/2.</text>
</comment>
<keyword evidence="12 17" id="KW-0472">Membrane</keyword>
<feature type="region of interest" description="Disordered" evidence="16">
    <location>
        <begin position="71"/>
        <end position="90"/>
    </location>
</feature>
<dbReference type="STRING" id="45351.A7SLX4"/>
<dbReference type="Gene3D" id="3.40.190.80">
    <property type="match status" value="1"/>
</dbReference>
<evidence type="ECO:0000256" key="2">
    <source>
        <dbReference type="ARBA" id="ARBA00001946"/>
    </source>
</evidence>
<comment type="catalytic activity">
    <reaction evidence="1">
        <text>a myo-inositol phosphate + H2O = myo-inositol + phosphate</text>
        <dbReference type="Rhea" id="RHEA:24056"/>
        <dbReference type="ChEBI" id="CHEBI:15377"/>
        <dbReference type="ChEBI" id="CHEBI:17268"/>
        <dbReference type="ChEBI" id="CHEBI:43474"/>
        <dbReference type="ChEBI" id="CHEBI:84139"/>
        <dbReference type="EC" id="3.1.3.25"/>
    </reaction>
</comment>
<protein>
    <recommendedName>
        <fullName evidence="6">inositol-phosphate phosphatase</fullName>
        <ecNumber evidence="6">3.1.3.25</ecNumber>
    </recommendedName>
    <alternativeName>
        <fullName evidence="14">Inositol-1(or 4)-monophosphatase 3</fullName>
    </alternativeName>
    <alternativeName>
        <fullName evidence="13">Myo-inositol monophosphatase A3</fullName>
    </alternativeName>
</protein>
<proteinExistence type="inferred from homology"/>
<name>A7SLX4_NEMVE</name>
<evidence type="ECO:0000256" key="8">
    <source>
        <dbReference type="ARBA" id="ARBA00022723"/>
    </source>
</evidence>
<dbReference type="FunFam" id="3.40.190.80:FF:000007">
    <property type="entry name" value="Blast:Putative inositol monophosphatase 3"/>
    <property type="match status" value="1"/>
</dbReference>
<dbReference type="GO" id="GO:0052834">
    <property type="term" value="F:inositol monophosphate phosphatase activity"/>
    <property type="evidence" value="ECO:0007669"/>
    <property type="project" value="UniProtKB-EC"/>
</dbReference>
<dbReference type="CDD" id="cd01640">
    <property type="entry name" value="IPPase"/>
    <property type="match status" value="1"/>
</dbReference>
<keyword evidence="8 15" id="KW-0479">Metal-binding</keyword>
<gene>
    <name evidence="18" type="ORF">NEMVEDRAFT_v1g171986</name>
</gene>
<dbReference type="OMA" id="DELHKQP"/>
<keyword evidence="11 17" id="KW-1133">Transmembrane helix</keyword>
<keyword evidence="10 15" id="KW-0460">Magnesium</keyword>
<dbReference type="Gene3D" id="3.30.540.10">
    <property type="entry name" value="Fructose-1,6-Bisphosphatase, subunit A, domain 1"/>
    <property type="match status" value="1"/>
</dbReference>
<evidence type="ECO:0000256" key="6">
    <source>
        <dbReference type="ARBA" id="ARBA00013106"/>
    </source>
</evidence>
<evidence type="ECO:0000256" key="13">
    <source>
        <dbReference type="ARBA" id="ARBA00042119"/>
    </source>
</evidence>
<comment type="cofactor">
    <cofactor evidence="2 15">
        <name>Mg(2+)</name>
        <dbReference type="ChEBI" id="CHEBI:18420"/>
    </cofactor>
</comment>
<dbReference type="PROSITE" id="PS00630">
    <property type="entry name" value="IMP_2"/>
    <property type="match status" value="1"/>
</dbReference>
<evidence type="ECO:0000313" key="18">
    <source>
        <dbReference type="EMBL" id="EDO35259.1"/>
    </source>
</evidence>
<feature type="binding site" evidence="15">
    <location>
        <position position="142"/>
    </location>
    <ligand>
        <name>Mg(2+)</name>
        <dbReference type="ChEBI" id="CHEBI:18420"/>
        <label>1</label>
        <note>catalytic</note>
    </ligand>
</feature>
<evidence type="ECO:0000256" key="3">
    <source>
        <dbReference type="ARBA" id="ARBA00004167"/>
    </source>
</evidence>
<dbReference type="EC" id="3.1.3.25" evidence="6"/>
<evidence type="ECO:0000256" key="1">
    <source>
        <dbReference type="ARBA" id="ARBA00001033"/>
    </source>
</evidence>
<evidence type="ECO:0000256" key="5">
    <source>
        <dbReference type="ARBA" id="ARBA00009759"/>
    </source>
</evidence>
<dbReference type="GO" id="GO:0005794">
    <property type="term" value="C:Golgi apparatus"/>
    <property type="evidence" value="ECO:0007669"/>
    <property type="project" value="UniProtKB-ARBA"/>
</dbReference>
<accession>A7SLX4</accession>
<feature type="transmembrane region" description="Helical" evidence="17">
    <location>
        <begin position="12"/>
        <end position="29"/>
    </location>
</feature>
<comment type="subcellular location">
    <subcellularLocation>
        <location evidence="3">Membrane</location>
        <topology evidence="3">Single-pass membrane protein</topology>
    </subcellularLocation>
</comment>
<dbReference type="PRINTS" id="PR00377">
    <property type="entry name" value="IMPHPHTASES"/>
</dbReference>